<evidence type="ECO:0000313" key="4">
    <source>
        <dbReference type="Proteomes" id="UP001159641"/>
    </source>
</evidence>
<dbReference type="AlphaFoldDB" id="A0AB34HIF5"/>
<keyword evidence="2" id="KW-1133">Transmembrane helix</keyword>
<feature type="transmembrane region" description="Helical" evidence="2">
    <location>
        <begin position="303"/>
        <end position="324"/>
    </location>
</feature>
<reference evidence="3 4" key="1">
    <citation type="submission" date="2022-11" db="EMBL/GenBank/DDBJ databases">
        <title>Whole genome sequence of Eschrichtius robustus ER-17-0199.</title>
        <authorList>
            <person name="Bruniche-Olsen A."/>
            <person name="Black A.N."/>
            <person name="Fields C.J."/>
            <person name="Walden K."/>
            <person name="Dewoody J.A."/>
        </authorList>
    </citation>
    <scope>NUCLEOTIDE SEQUENCE [LARGE SCALE GENOMIC DNA]</scope>
    <source>
        <strain evidence="3">ER-17-0199</strain>
        <tissue evidence="3">Blubber</tissue>
    </source>
</reference>
<dbReference type="Proteomes" id="UP001159641">
    <property type="component" value="Unassembled WGS sequence"/>
</dbReference>
<gene>
    <name evidence="3" type="ORF">J1605_019866</name>
</gene>
<protein>
    <submittedName>
        <fullName evidence="3">Uncharacterized protein</fullName>
    </submittedName>
</protein>
<evidence type="ECO:0000256" key="1">
    <source>
        <dbReference type="SAM" id="MobiDB-lite"/>
    </source>
</evidence>
<name>A0AB34HIF5_ESCRO</name>
<feature type="region of interest" description="Disordered" evidence="1">
    <location>
        <begin position="55"/>
        <end position="148"/>
    </location>
</feature>
<sequence length="325" mass="33511">MPGAAAANTALEVGLRDNSGAAWNPGSFPGAPWNTRTGQRESVLRVGYRNPLRRRRLAQSCSAGRPGSLRRSLRSGRRPEPGGGGKPCLRPAGEASHGRVHDSDATGARAAGWAERSGAYRPSEAGGGVGPRFRRAGAGPGAPGSLGASRRFRLVRGVAAAKQGARSCAARSPAARRQGGGGAAAAEAQACGVRPAAVRGWRGEPERGATAALPTESGHRNACIRERAQASARASARGRGRAGPARPFRPHPPPPLPLATFLSTSATPRRAPTLSSCGSAVRCGGRSGPGRGMALLDLALEGMAVFGFVLFLVLWLMHFMAIIYT</sequence>
<feature type="region of interest" description="Disordered" evidence="1">
    <location>
        <begin position="17"/>
        <end position="40"/>
    </location>
</feature>
<feature type="region of interest" description="Disordered" evidence="1">
    <location>
        <begin position="227"/>
        <end position="255"/>
    </location>
</feature>
<evidence type="ECO:0000313" key="3">
    <source>
        <dbReference type="EMBL" id="KAJ8792647.1"/>
    </source>
</evidence>
<dbReference type="EMBL" id="JAIQCJ010001090">
    <property type="protein sequence ID" value="KAJ8792647.1"/>
    <property type="molecule type" value="Genomic_DNA"/>
</dbReference>
<accession>A0AB34HIF5</accession>
<proteinExistence type="predicted"/>
<evidence type="ECO:0000256" key="2">
    <source>
        <dbReference type="SAM" id="Phobius"/>
    </source>
</evidence>
<keyword evidence="2" id="KW-0472">Membrane</keyword>
<keyword evidence="4" id="KW-1185">Reference proteome</keyword>
<organism evidence="3 4">
    <name type="scientific">Eschrichtius robustus</name>
    <name type="common">California gray whale</name>
    <name type="synonym">Eschrichtius gibbosus</name>
    <dbReference type="NCBI Taxonomy" id="9764"/>
    <lineage>
        <taxon>Eukaryota</taxon>
        <taxon>Metazoa</taxon>
        <taxon>Chordata</taxon>
        <taxon>Craniata</taxon>
        <taxon>Vertebrata</taxon>
        <taxon>Euteleostomi</taxon>
        <taxon>Mammalia</taxon>
        <taxon>Eutheria</taxon>
        <taxon>Laurasiatheria</taxon>
        <taxon>Artiodactyla</taxon>
        <taxon>Whippomorpha</taxon>
        <taxon>Cetacea</taxon>
        <taxon>Mysticeti</taxon>
        <taxon>Eschrichtiidae</taxon>
        <taxon>Eschrichtius</taxon>
    </lineage>
</organism>
<feature type="compositionally biased region" description="Low complexity" evidence="1">
    <location>
        <begin position="229"/>
        <end position="246"/>
    </location>
</feature>
<comment type="caution">
    <text evidence="3">The sequence shown here is derived from an EMBL/GenBank/DDBJ whole genome shotgun (WGS) entry which is preliminary data.</text>
</comment>
<keyword evidence="2" id="KW-0812">Transmembrane</keyword>